<accession>A0A318FVW0</accession>
<dbReference type="GO" id="GO:0004805">
    <property type="term" value="F:trehalose-phosphatase activity"/>
    <property type="evidence" value="ECO:0007669"/>
    <property type="project" value="UniProtKB-EC"/>
</dbReference>
<comment type="similarity">
    <text evidence="2 6">Belongs to the trehalose phosphatase family.</text>
</comment>
<gene>
    <name evidence="7" type="ORF">DET57_108172</name>
</gene>
<dbReference type="Gene3D" id="3.30.70.1020">
    <property type="entry name" value="Trehalose-6-phosphate phosphatase related protein, domain 2"/>
    <property type="match status" value="1"/>
</dbReference>
<dbReference type="InterPro" id="IPR044651">
    <property type="entry name" value="OTSB-like"/>
</dbReference>
<comment type="caution">
    <text evidence="7">The sequence shown here is derived from an EMBL/GenBank/DDBJ whole genome shotgun (WGS) entry which is preliminary data.</text>
</comment>
<dbReference type="RefSeq" id="WP_110274330.1">
    <property type="nucleotide sequence ID" value="NZ_QJJG01000008.1"/>
</dbReference>
<evidence type="ECO:0000313" key="7">
    <source>
        <dbReference type="EMBL" id="PXW44909.1"/>
    </source>
</evidence>
<dbReference type="InterPro" id="IPR036412">
    <property type="entry name" value="HAD-like_sf"/>
</dbReference>
<comment type="pathway">
    <text evidence="1 6">Glycan biosynthesis; trehalose biosynthesis.</text>
</comment>
<comment type="catalytic activity">
    <reaction evidence="6">
        <text>alpha,alpha-trehalose 6-phosphate + H2O = alpha,alpha-trehalose + phosphate</text>
        <dbReference type="Rhea" id="RHEA:23420"/>
        <dbReference type="ChEBI" id="CHEBI:15377"/>
        <dbReference type="ChEBI" id="CHEBI:16551"/>
        <dbReference type="ChEBI" id="CHEBI:43474"/>
        <dbReference type="ChEBI" id="CHEBI:58429"/>
        <dbReference type="EC" id="3.1.3.12"/>
    </reaction>
</comment>
<dbReference type="InterPro" id="IPR003337">
    <property type="entry name" value="Trehalose_PPase"/>
</dbReference>
<dbReference type="UniPathway" id="UPA00299"/>
<evidence type="ECO:0000256" key="5">
    <source>
        <dbReference type="ARBA" id="ARBA00022842"/>
    </source>
</evidence>
<name>A0A318FVW0_KLEOX</name>
<comment type="cofactor">
    <cofactor evidence="6">
        <name>Mg(2+)</name>
        <dbReference type="ChEBI" id="CHEBI:18420"/>
    </cofactor>
</comment>
<organism evidence="7 8">
    <name type="scientific">Klebsiella oxytoca</name>
    <dbReference type="NCBI Taxonomy" id="571"/>
    <lineage>
        <taxon>Bacteria</taxon>
        <taxon>Pseudomonadati</taxon>
        <taxon>Pseudomonadota</taxon>
        <taxon>Gammaproteobacteria</taxon>
        <taxon>Enterobacterales</taxon>
        <taxon>Enterobacteriaceae</taxon>
        <taxon>Klebsiella/Raoultella group</taxon>
        <taxon>Klebsiella</taxon>
    </lineage>
</organism>
<evidence type="ECO:0000256" key="3">
    <source>
        <dbReference type="ARBA" id="ARBA00022723"/>
    </source>
</evidence>
<dbReference type="GO" id="GO:0000287">
    <property type="term" value="F:magnesium ion binding"/>
    <property type="evidence" value="ECO:0007669"/>
    <property type="project" value="UniProtKB-ARBA"/>
</dbReference>
<evidence type="ECO:0000256" key="1">
    <source>
        <dbReference type="ARBA" id="ARBA00005199"/>
    </source>
</evidence>
<keyword evidence="4 6" id="KW-0378">Hydrolase</keyword>
<dbReference type="NCBIfam" id="TIGR01484">
    <property type="entry name" value="HAD-SF-IIB"/>
    <property type="match status" value="1"/>
</dbReference>
<dbReference type="InterPro" id="IPR006379">
    <property type="entry name" value="HAD-SF_hydro_IIB"/>
</dbReference>
<evidence type="ECO:0000313" key="8">
    <source>
        <dbReference type="Proteomes" id="UP000247485"/>
    </source>
</evidence>
<dbReference type="SUPFAM" id="SSF56784">
    <property type="entry name" value="HAD-like"/>
    <property type="match status" value="1"/>
</dbReference>
<protein>
    <recommendedName>
        <fullName evidence="6">Trehalose 6-phosphate phosphatase</fullName>
        <ecNumber evidence="6">3.1.3.12</ecNumber>
    </recommendedName>
</protein>
<dbReference type="Gene3D" id="3.40.50.1000">
    <property type="entry name" value="HAD superfamily/HAD-like"/>
    <property type="match status" value="1"/>
</dbReference>
<dbReference type="InterPro" id="IPR023214">
    <property type="entry name" value="HAD_sf"/>
</dbReference>
<evidence type="ECO:0000256" key="4">
    <source>
        <dbReference type="ARBA" id="ARBA00022801"/>
    </source>
</evidence>
<sequence length="267" mass="28648">MADQISVPPALTGNYAFFFDLDGTLAGIKPHPDQVVIPADVLQTLRQLVQQQNGAVALISGRSMAELDELTHPFRLPLAGVHGAERRDINGETHIVTLPDSLLKTLSTQLTTAMGALPGCELESKGMAFALHYRQAPQQQSAVLALAQEIVQRHPILALQPGKCVVEIKPRGVNKGEAIAAFMQEAPFKGRKPVFVGDDLTDEAGFGVVNQLGGVSVKVAGGETQARWRLPDVAAVHLWINNIANNGQQPDALTDRRDGYGSLSRSI</sequence>
<evidence type="ECO:0000256" key="2">
    <source>
        <dbReference type="ARBA" id="ARBA00008770"/>
    </source>
</evidence>
<dbReference type="Pfam" id="PF02358">
    <property type="entry name" value="Trehalose_PPase"/>
    <property type="match status" value="1"/>
</dbReference>
<dbReference type="CDD" id="cd01627">
    <property type="entry name" value="HAD_TPP"/>
    <property type="match status" value="1"/>
</dbReference>
<keyword evidence="3 6" id="KW-0479">Metal-binding</keyword>
<dbReference type="NCBIfam" id="TIGR00685">
    <property type="entry name" value="T6PP"/>
    <property type="match status" value="1"/>
</dbReference>
<dbReference type="Proteomes" id="UP000247485">
    <property type="component" value="Unassembled WGS sequence"/>
</dbReference>
<dbReference type="PANTHER" id="PTHR43768:SF3">
    <property type="entry name" value="TREHALOSE 6-PHOSPHATE PHOSPHATASE"/>
    <property type="match status" value="1"/>
</dbReference>
<dbReference type="EC" id="3.1.3.12" evidence="6"/>
<dbReference type="NCBIfam" id="NF007560">
    <property type="entry name" value="PRK10187.1"/>
    <property type="match status" value="1"/>
</dbReference>
<keyword evidence="5 6" id="KW-0460">Magnesium</keyword>
<evidence type="ECO:0000256" key="6">
    <source>
        <dbReference type="RuleBase" id="RU361117"/>
    </source>
</evidence>
<dbReference type="GO" id="GO:0005992">
    <property type="term" value="P:trehalose biosynthetic process"/>
    <property type="evidence" value="ECO:0007669"/>
    <property type="project" value="UniProtKB-UniPathway"/>
</dbReference>
<dbReference type="PANTHER" id="PTHR43768">
    <property type="entry name" value="TREHALOSE 6-PHOSPHATE PHOSPHATASE"/>
    <property type="match status" value="1"/>
</dbReference>
<reference evidence="7 8" key="1">
    <citation type="submission" date="2018-05" db="EMBL/GenBank/DDBJ databases">
        <title>Freshwater and sediment microbial communities from various areas in North America, analyzing microbe dynamics in response to fracking.</title>
        <authorList>
            <person name="Lamendella R."/>
        </authorList>
    </citation>
    <scope>NUCLEOTIDE SEQUENCE [LARGE SCALE GENOMIC DNA]</scope>
    <source>
        <strain evidence="7 8">67</strain>
    </source>
</reference>
<comment type="function">
    <text evidence="6">Removes the phosphate from trehalose 6-phosphate to produce free trehalose.</text>
</comment>
<dbReference type="AlphaFoldDB" id="A0A318FVW0"/>
<proteinExistence type="inferred from homology"/>
<dbReference type="EMBL" id="QJJG01000008">
    <property type="protein sequence ID" value="PXW44909.1"/>
    <property type="molecule type" value="Genomic_DNA"/>
</dbReference>